<accession>A0ACD3QAP2</accession>
<gene>
    <name evidence="1" type="ORF">E3U43_000918</name>
</gene>
<keyword evidence="2" id="KW-1185">Reference proteome</keyword>
<dbReference type="EMBL" id="CM011695">
    <property type="protein sequence ID" value="TMS04029.1"/>
    <property type="molecule type" value="Genomic_DNA"/>
</dbReference>
<dbReference type="Proteomes" id="UP000793456">
    <property type="component" value="Chromosome XXII"/>
</dbReference>
<sequence length="87" mass="9721">MFSALSAQKEGSSLLSRPASEDQDQGPVFERLSLAYSPCSERYKVGERSFSRQYAHIYAARLMQMRTPAIRESPAEVGISRAHQEAV</sequence>
<evidence type="ECO:0000313" key="2">
    <source>
        <dbReference type="Proteomes" id="UP000793456"/>
    </source>
</evidence>
<evidence type="ECO:0000313" key="1">
    <source>
        <dbReference type="EMBL" id="TMS04029.1"/>
    </source>
</evidence>
<reference evidence="1" key="1">
    <citation type="submission" date="2018-11" db="EMBL/GenBank/DDBJ databases">
        <title>The sequence and de novo assembly of Larimichthys crocea genome using PacBio and Hi-C technologies.</title>
        <authorList>
            <person name="Xu P."/>
            <person name="Chen B."/>
            <person name="Zhou Z."/>
            <person name="Ke Q."/>
            <person name="Wu Y."/>
            <person name="Bai H."/>
            <person name="Pu F."/>
        </authorList>
    </citation>
    <scope>NUCLEOTIDE SEQUENCE</scope>
    <source>
        <tissue evidence="1">Muscle</tissue>
    </source>
</reference>
<organism evidence="1 2">
    <name type="scientific">Larimichthys crocea</name>
    <name type="common">Large yellow croaker</name>
    <name type="synonym">Pseudosciaena crocea</name>
    <dbReference type="NCBI Taxonomy" id="215358"/>
    <lineage>
        <taxon>Eukaryota</taxon>
        <taxon>Metazoa</taxon>
        <taxon>Chordata</taxon>
        <taxon>Craniata</taxon>
        <taxon>Vertebrata</taxon>
        <taxon>Euteleostomi</taxon>
        <taxon>Actinopterygii</taxon>
        <taxon>Neopterygii</taxon>
        <taxon>Teleostei</taxon>
        <taxon>Neoteleostei</taxon>
        <taxon>Acanthomorphata</taxon>
        <taxon>Eupercaria</taxon>
        <taxon>Sciaenidae</taxon>
        <taxon>Larimichthys</taxon>
    </lineage>
</organism>
<protein>
    <submittedName>
        <fullName evidence="1">Uncharacterized protein</fullName>
    </submittedName>
</protein>
<name>A0ACD3QAP2_LARCR</name>
<comment type="caution">
    <text evidence="1">The sequence shown here is derived from an EMBL/GenBank/DDBJ whole genome shotgun (WGS) entry which is preliminary data.</text>
</comment>
<proteinExistence type="predicted"/>